<dbReference type="STRING" id="626887.J057_15290"/>
<dbReference type="CDD" id="cd01949">
    <property type="entry name" value="GGDEF"/>
    <property type="match status" value="1"/>
</dbReference>
<dbReference type="FunFam" id="3.20.20.450:FF:000001">
    <property type="entry name" value="Cyclic di-GMP phosphodiesterase yahA"/>
    <property type="match status" value="1"/>
</dbReference>
<dbReference type="SMART" id="SM00267">
    <property type="entry name" value="GGDEF"/>
    <property type="match status" value="1"/>
</dbReference>
<dbReference type="InterPro" id="IPR035919">
    <property type="entry name" value="EAL_sf"/>
</dbReference>
<evidence type="ECO:0000256" key="1">
    <source>
        <dbReference type="ARBA" id="ARBA00001946"/>
    </source>
</evidence>
<keyword evidence="3" id="KW-0973">c-di-GMP</keyword>
<dbReference type="PROSITE" id="PS50883">
    <property type="entry name" value="EAL"/>
    <property type="match status" value="1"/>
</dbReference>
<dbReference type="PANTHER" id="PTHR44757">
    <property type="entry name" value="DIGUANYLATE CYCLASE DGCP"/>
    <property type="match status" value="1"/>
</dbReference>
<name>N6VY36_9GAMM</name>
<protein>
    <recommendedName>
        <fullName evidence="2">cyclic-guanylate-specific phosphodiesterase</fullName>
        <ecNumber evidence="2">3.1.4.52</ecNumber>
    </recommendedName>
</protein>
<dbReference type="InterPro" id="IPR001633">
    <property type="entry name" value="EAL_dom"/>
</dbReference>
<dbReference type="Proteomes" id="UP000013165">
    <property type="component" value="Unassembled WGS sequence"/>
</dbReference>
<dbReference type="Gene3D" id="3.20.20.450">
    <property type="entry name" value="EAL domain"/>
    <property type="match status" value="1"/>
</dbReference>
<dbReference type="RefSeq" id="WP_004581004.1">
    <property type="nucleotide sequence ID" value="NZ_AP028878.1"/>
</dbReference>
<dbReference type="AlphaFoldDB" id="N6VY36"/>
<dbReference type="Pfam" id="PF00990">
    <property type="entry name" value="GGDEF"/>
    <property type="match status" value="1"/>
</dbReference>
<accession>N6VY36</accession>
<evidence type="ECO:0000313" key="8">
    <source>
        <dbReference type="EMBL" id="ENO12774.1"/>
    </source>
</evidence>
<dbReference type="GO" id="GO:0071111">
    <property type="term" value="F:cyclic-guanylate-specific phosphodiesterase activity"/>
    <property type="evidence" value="ECO:0007669"/>
    <property type="project" value="UniProtKB-EC"/>
</dbReference>
<reference evidence="8 9" key="1">
    <citation type="journal article" date="2013" name="Genome Announc.">
        <title>Genome Sequence of the Polycyclic Aromatic Hydrocarbon-Degrading Bacterium Strain Marinobacter nanhaiticus D15-8WT.</title>
        <authorList>
            <person name="Cui Z."/>
            <person name="Gao W."/>
            <person name="Li Q."/>
            <person name="Xu G."/>
            <person name="Zheng L."/>
        </authorList>
    </citation>
    <scope>NUCLEOTIDE SEQUENCE [LARGE SCALE GENOMIC DNA]</scope>
    <source>
        <strain evidence="8 9">D15-8W</strain>
    </source>
</reference>
<feature type="domain" description="EAL" evidence="6">
    <location>
        <begin position="375"/>
        <end position="629"/>
    </location>
</feature>
<dbReference type="InterPro" id="IPR000160">
    <property type="entry name" value="GGDEF_dom"/>
</dbReference>
<dbReference type="PATRIC" id="fig|626887.3.peg.3052"/>
<evidence type="ECO:0000256" key="5">
    <source>
        <dbReference type="SAM" id="Coils"/>
    </source>
</evidence>
<keyword evidence="9" id="KW-1185">Reference proteome</keyword>
<dbReference type="GO" id="GO:0071732">
    <property type="term" value="P:cellular response to nitric oxide"/>
    <property type="evidence" value="ECO:0007669"/>
    <property type="project" value="UniProtKB-ARBA"/>
</dbReference>
<dbReference type="EMBL" id="APLQ01000014">
    <property type="protein sequence ID" value="ENO12774.1"/>
    <property type="molecule type" value="Genomic_DNA"/>
</dbReference>
<evidence type="ECO:0000256" key="4">
    <source>
        <dbReference type="ARBA" id="ARBA00051114"/>
    </source>
</evidence>
<dbReference type="PROSITE" id="PS50887">
    <property type="entry name" value="GGDEF"/>
    <property type="match status" value="1"/>
</dbReference>
<dbReference type="CDD" id="cd01948">
    <property type="entry name" value="EAL"/>
    <property type="match status" value="1"/>
</dbReference>
<evidence type="ECO:0000256" key="2">
    <source>
        <dbReference type="ARBA" id="ARBA00012282"/>
    </source>
</evidence>
<dbReference type="NCBIfam" id="TIGR00254">
    <property type="entry name" value="GGDEF"/>
    <property type="match status" value="1"/>
</dbReference>
<dbReference type="OrthoDB" id="9812358at2"/>
<comment type="catalytic activity">
    <reaction evidence="4">
        <text>3',3'-c-di-GMP + H2O = 5'-phosphoguanylyl(3'-&gt;5')guanosine + H(+)</text>
        <dbReference type="Rhea" id="RHEA:24902"/>
        <dbReference type="ChEBI" id="CHEBI:15377"/>
        <dbReference type="ChEBI" id="CHEBI:15378"/>
        <dbReference type="ChEBI" id="CHEBI:58754"/>
        <dbReference type="ChEBI" id="CHEBI:58805"/>
        <dbReference type="EC" id="3.1.4.52"/>
    </reaction>
    <physiologicalReaction direction="left-to-right" evidence="4">
        <dbReference type="Rhea" id="RHEA:24903"/>
    </physiologicalReaction>
</comment>
<organism evidence="8 9">
    <name type="scientific">Marinobacter nanhaiticus D15-8W</name>
    <dbReference type="NCBI Taxonomy" id="626887"/>
    <lineage>
        <taxon>Bacteria</taxon>
        <taxon>Pseudomonadati</taxon>
        <taxon>Pseudomonadota</taxon>
        <taxon>Gammaproteobacteria</taxon>
        <taxon>Pseudomonadales</taxon>
        <taxon>Marinobacteraceae</taxon>
        <taxon>Marinobacter</taxon>
    </lineage>
</organism>
<sequence length="639" mass="71871">MIELATFPINSSAAITGARNRVRFLAEDLEFDVFASTRLAAVTSNLCRRLYKHGNDASLTIGFGEYHQDCSLQLIFRGSSNPLSRHDAGSLFDDAYPLRLETGHHGFTVIKRIPNRAFDPSERFIIDQRERLVRLTKAELLEEVQQRNEELTALLDEVKQQSEREKELAAAAAVAEVERREARELEKAYRKLAKAHEHEHRLANYDAVTGLPNRTCFEDRLTQAIERAEREPQNLAVMFLDLDHFKNVNDTVGHAEGDQLLREVAERLLGCVRKSDTVARLGGDEFTLALMNIAHPEVAAEVARSILQSISQPFVLGGREFYIGSSIGIAVYPDDGDTVDLLLRNADTAMYEVKKLGRNNHQFYSPEMNSQAKARLDLENSLRKAVKNEQLKLYYQPQLDCATGEIVSMEALLRWHHDDYGSMPLEQFIPLAEETGLIVDIGYWAVREACRQNKAWQDAGYAPMPVAVNLSMRQFEQRDLADDIMDILDETGLDPRWLELELTEGVFLHHVESARAMLASLKKAGVIISIDDFGTGYSSLSQLRRLPIDTIKVDCAFSQGITEDPDDAAIVSSIIVLAHNLKLNVIAEGVENEAQLAFLREHGCNQWQGYLFSKALPPEDFEALLRERHSPERKSGTGG</sequence>
<keyword evidence="5" id="KW-0175">Coiled coil</keyword>
<gene>
    <name evidence="8" type="ORF">J057_15290</name>
</gene>
<dbReference type="InterPro" id="IPR029787">
    <property type="entry name" value="Nucleotide_cyclase"/>
</dbReference>
<dbReference type="InterPro" id="IPR043128">
    <property type="entry name" value="Rev_trsase/Diguanyl_cyclase"/>
</dbReference>
<dbReference type="PANTHER" id="PTHR44757:SF2">
    <property type="entry name" value="BIOFILM ARCHITECTURE MAINTENANCE PROTEIN MBAA"/>
    <property type="match status" value="1"/>
</dbReference>
<dbReference type="InterPro" id="IPR052155">
    <property type="entry name" value="Biofilm_reg_signaling"/>
</dbReference>
<dbReference type="eggNOG" id="COG5001">
    <property type="taxonomic scope" value="Bacteria"/>
</dbReference>
<evidence type="ECO:0000259" key="6">
    <source>
        <dbReference type="PROSITE" id="PS50883"/>
    </source>
</evidence>
<dbReference type="SUPFAM" id="SSF141868">
    <property type="entry name" value="EAL domain-like"/>
    <property type="match status" value="1"/>
</dbReference>
<feature type="coiled-coil region" evidence="5">
    <location>
        <begin position="137"/>
        <end position="195"/>
    </location>
</feature>
<evidence type="ECO:0000256" key="3">
    <source>
        <dbReference type="ARBA" id="ARBA00022636"/>
    </source>
</evidence>
<comment type="caution">
    <text evidence="8">The sequence shown here is derived from an EMBL/GenBank/DDBJ whole genome shotgun (WGS) entry which is preliminary data.</text>
</comment>
<dbReference type="FunFam" id="3.30.70.270:FF:000001">
    <property type="entry name" value="Diguanylate cyclase domain protein"/>
    <property type="match status" value="1"/>
</dbReference>
<evidence type="ECO:0000259" key="7">
    <source>
        <dbReference type="PROSITE" id="PS50887"/>
    </source>
</evidence>
<dbReference type="SMART" id="SM00052">
    <property type="entry name" value="EAL"/>
    <property type="match status" value="1"/>
</dbReference>
<evidence type="ECO:0000313" key="9">
    <source>
        <dbReference type="Proteomes" id="UP000013165"/>
    </source>
</evidence>
<comment type="cofactor">
    <cofactor evidence="1">
        <name>Mg(2+)</name>
        <dbReference type="ChEBI" id="CHEBI:18420"/>
    </cofactor>
</comment>
<dbReference type="HOGENOM" id="CLU_000445_70_50_6"/>
<feature type="domain" description="GGDEF" evidence="7">
    <location>
        <begin position="233"/>
        <end position="366"/>
    </location>
</feature>
<dbReference type="Gene3D" id="3.30.70.270">
    <property type="match status" value="1"/>
</dbReference>
<dbReference type="SUPFAM" id="SSF55073">
    <property type="entry name" value="Nucleotide cyclase"/>
    <property type="match status" value="1"/>
</dbReference>
<dbReference type="Pfam" id="PF00563">
    <property type="entry name" value="EAL"/>
    <property type="match status" value="1"/>
</dbReference>
<dbReference type="EC" id="3.1.4.52" evidence="2"/>
<proteinExistence type="predicted"/>